<feature type="region of interest" description="Disordered" evidence="1">
    <location>
        <begin position="30"/>
        <end position="53"/>
    </location>
</feature>
<comment type="caution">
    <text evidence="3">The sequence shown here is derived from an EMBL/GenBank/DDBJ whole genome shotgun (WGS) entry which is preliminary data.</text>
</comment>
<dbReference type="CDD" id="cd08500">
    <property type="entry name" value="PBP2_NikA_DppA_OppA_like_4"/>
    <property type="match status" value="1"/>
</dbReference>
<dbReference type="GO" id="GO:1904680">
    <property type="term" value="F:peptide transmembrane transporter activity"/>
    <property type="evidence" value="ECO:0007669"/>
    <property type="project" value="TreeGrafter"/>
</dbReference>
<gene>
    <name evidence="3" type="ORF">HEB94_005453</name>
</gene>
<dbReference type="InterPro" id="IPR039424">
    <property type="entry name" value="SBP_5"/>
</dbReference>
<sequence>MDHQSTRRDLLRVGGTLVFVTATASACDLLSTNPSRSGQSGRGAGGGPKPKEAPMLADLVKRGAIDPVEKRLPPKPVIVQPNDRPGVYGGEWRLNTVASGYGTGATQYQIAGYENLVRWDPTFTKIIPNIADSYEISADSTTYTFHLHKGIRWSDGHPFTAADMVFAVQDVIMNTELSPIPQFGEMSAEQLDDYTVRLTFAEPNGVLIQNIVTRTGLVFTDNPAHYLKQFHKKYNPNVNALVEKEKLDDWLALFNLKGGDYSFGSNVDKPTLYPWVLKSVSNSQIVVERNPYYWKVDPDGSQLPYLDRIVWTVVTNEETTLLKTANGEVDFSYGDPKNKPVLARGRSQGDYRFFDAVPGHTSDVCIYPNLAHKNPVLRKIFQNKDFRIGLSYAINRQEIIDAVFQRQGEPWQIAPRKESSYYDREMAEQYLEYDPDRANEYLDRAFPDKDPDGRRLGPDGKPITFNIDVHGGITEWVDTIDLVVRYWRKVGVNARLNNISPELAVTRGEANQHDMAVWSGEGGLDAVILINPYNYLPILSPYSFFGVPWVAWYDSDGKEGENPPTPVRRQLQLYDEALATSDTQRQHDLMTEILHIAKEEFFGIGISAPTSSYGIVSNRTQNWAKQMTTGTVWVYMDPAPSNPCQYFVEER</sequence>
<reference evidence="3" key="1">
    <citation type="submission" date="2020-10" db="EMBL/GenBank/DDBJ databases">
        <title>Sequencing the genomes of 1000 actinobacteria strains.</title>
        <authorList>
            <person name="Klenk H.-P."/>
        </authorList>
    </citation>
    <scope>NUCLEOTIDE SEQUENCE</scope>
    <source>
        <strain evidence="3">DSM 45354</strain>
    </source>
</reference>
<keyword evidence="4" id="KW-1185">Reference proteome</keyword>
<dbReference type="InterPro" id="IPR000914">
    <property type="entry name" value="SBP_5_dom"/>
</dbReference>
<organism evidence="3 4">
    <name type="scientific">Actinopolymorpha pittospori</name>
    <dbReference type="NCBI Taxonomy" id="648752"/>
    <lineage>
        <taxon>Bacteria</taxon>
        <taxon>Bacillati</taxon>
        <taxon>Actinomycetota</taxon>
        <taxon>Actinomycetes</taxon>
        <taxon>Propionibacteriales</taxon>
        <taxon>Actinopolymorphaceae</taxon>
        <taxon>Actinopolymorpha</taxon>
    </lineage>
</organism>
<proteinExistence type="predicted"/>
<evidence type="ECO:0000313" key="4">
    <source>
        <dbReference type="Proteomes" id="UP000638648"/>
    </source>
</evidence>
<evidence type="ECO:0000256" key="1">
    <source>
        <dbReference type="SAM" id="MobiDB-lite"/>
    </source>
</evidence>
<dbReference type="PANTHER" id="PTHR30290">
    <property type="entry name" value="PERIPLASMIC BINDING COMPONENT OF ABC TRANSPORTER"/>
    <property type="match status" value="1"/>
</dbReference>
<dbReference type="Gene3D" id="3.40.190.10">
    <property type="entry name" value="Periplasmic binding protein-like II"/>
    <property type="match status" value="1"/>
</dbReference>
<accession>A0A927N4X4</accession>
<dbReference type="Gene3D" id="3.10.105.10">
    <property type="entry name" value="Dipeptide-binding Protein, Domain 3"/>
    <property type="match status" value="1"/>
</dbReference>
<dbReference type="EMBL" id="JADBEM010000001">
    <property type="protein sequence ID" value="MBE1608605.1"/>
    <property type="molecule type" value="Genomic_DNA"/>
</dbReference>
<dbReference type="PANTHER" id="PTHR30290:SF62">
    <property type="entry name" value="OLIGOPEPTIDE ABC TRANSPORTER, PERIPLASMIC OLIGOPEPTIDE-BINDING PROTEIN"/>
    <property type="match status" value="1"/>
</dbReference>
<dbReference type="GO" id="GO:0015833">
    <property type="term" value="P:peptide transport"/>
    <property type="evidence" value="ECO:0007669"/>
    <property type="project" value="TreeGrafter"/>
</dbReference>
<evidence type="ECO:0000313" key="3">
    <source>
        <dbReference type="EMBL" id="MBE1608605.1"/>
    </source>
</evidence>
<dbReference type="Proteomes" id="UP000638648">
    <property type="component" value="Unassembled WGS sequence"/>
</dbReference>
<name>A0A927N4X4_9ACTN</name>
<dbReference type="Pfam" id="PF00496">
    <property type="entry name" value="SBP_bac_5"/>
    <property type="match status" value="1"/>
</dbReference>
<dbReference type="PROSITE" id="PS51257">
    <property type="entry name" value="PROKAR_LIPOPROTEIN"/>
    <property type="match status" value="1"/>
</dbReference>
<dbReference type="SUPFAM" id="SSF53850">
    <property type="entry name" value="Periplasmic binding protein-like II"/>
    <property type="match status" value="1"/>
</dbReference>
<protein>
    <submittedName>
        <fullName evidence="3">Peptide/nickel transport system substrate-binding protein</fullName>
    </submittedName>
</protein>
<feature type="domain" description="Solute-binding protein family 5" evidence="2">
    <location>
        <begin position="125"/>
        <end position="520"/>
    </location>
</feature>
<evidence type="ECO:0000259" key="2">
    <source>
        <dbReference type="Pfam" id="PF00496"/>
    </source>
</evidence>
<dbReference type="RefSeq" id="WP_192752357.1">
    <property type="nucleotide sequence ID" value="NZ_BAABJL010000029.1"/>
</dbReference>
<dbReference type="AlphaFoldDB" id="A0A927N4X4"/>